<dbReference type="Pfam" id="PF25079">
    <property type="entry name" value="COB_C"/>
    <property type="match status" value="1"/>
</dbReference>
<dbReference type="HAMAP" id="MF_03012">
    <property type="entry name" value="eIF3m"/>
    <property type="match status" value="1"/>
</dbReference>
<dbReference type="SMART" id="SM00088">
    <property type="entry name" value="PINT"/>
    <property type="match status" value="1"/>
</dbReference>
<dbReference type="InterPro" id="IPR013187">
    <property type="entry name" value="F-box-assoc_dom_typ3"/>
</dbReference>
<comment type="subcellular location">
    <subcellularLocation>
        <location evidence="1">Cell membrane</location>
        <topology evidence="1">Lipid-anchor</topology>
        <topology evidence="1">GPI-anchor</topology>
    </subcellularLocation>
</comment>
<evidence type="ECO:0000256" key="5">
    <source>
        <dbReference type="ARBA" id="ARBA00023180"/>
    </source>
</evidence>
<keyword evidence="8" id="KW-1133">Transmembrane helix</keyword>
<sequence>GIRLSLCPHTVCSATEEVVHSNRSGKTMTTVVPTSEEDPSLAIVRFTSQLAWADAGPEAAESQVTRLCREAEESIVAGRWLDLATLMVTSADLVSSKISEKDLECTYTIICSLVKNVSSPEEVLEMVKVIASKVVQQPNDKASLRLKILFNLYNLLDHPNARFQVYMKALELAVSGKVADDIVPSFKKVDSFLKEWNIDIKDQRELFLAIANVLRENKSLAKESLQFVTRYLATFSNEDAQVLSEAKDEAVRAAIDFIKAPSIFQCDLLDMPAVAQLEKDPNSALVYQLLKIFITQRLDAYMEFQNANSGFLQTYGLVEEDCVAKMRLLSLVDLASDESGKIPYASIKNILQVNDEEVELWVVKAISAKLVDCKMDQMNQFVIVRQVLYALSFGLYKVAHILIVLSHFSRCVESEFGQTQWQSLRTKLAAWRDNVATQGIMASVPMDIVNDVFLRLPASTLVRCRVLSKPWFSLIDSSDFLASHLKRTLETEEHLMILLQSHRLLRTVYLDGPDKLSDVDHPLQTGNLTKVFGSVNGVIGLTNSPVVLALFNPSTRTIHRLPIEPIDFSERSITREYVFYGLGYDSVSDDYKVVRMVQSKHKGYEGYPLQMEGYPLQMEGYPVETKVFSLKSNSWKRIHLRFEPQIPFMFLYYHVLYRRGNGVLASNSLHWVLPGNPLALSKIIRFDLATDDLSVLSGPLELCHEVMNLGVLDGCLCLICHDYHNIRNGHVDVWILREYGGSWSKFITVPKPETVVSFKFVRPLIYSKDRSKILLEINSGTLMWFDLVDKSFETLQIKGYKGPSNAEILVSSLVLGCKGVSGRAPEKRMLQKGNKSWYAHLCSLVLGCRGDPREKEIMVKGEVVFCPRDSSSSSEQSTGTFKPKPSSSPDFIASHLKRTLETEDHIMILLRTYLRLRTVYLDAPDKVSLVNHPLRTGGFTEVFGSVNGIIGLTNSPTDLALFNPSTRKIHRLPVEPIDFYERQITREYVFYGLGHDSVSDDYKVVRMIQSKDRGGDESFGYPFEVKVFSLKSNKWKRIDLLPEDVEILFDNFYFLLLYRRGNGVLASNNLHWILIHNEGDIGMNTIIRFDLATEELGVVNFAHDVYVKGMDIGVLDGCLCMMCYNEVRHADVWIMREYGGEWSKFVSVPQPESVVSFEFVRPLVYSKDRSKILLEINNGKLFWFDLASKSLETLVIKGCEVLPCNAEIVVSSLVLGCKENKMVQKGNKRRDDFLSKGFKLKFLKSNQWKRIRVNFEVQILFIYFYYDLLHRRGNGVLASNSLHWILPRTGGHTAFNTIIRFDLASDNLGVLNFPQDLYCEDDMDIGVLDGCLCLMCYSESSHVDVWILREYQGKWSKFITVPKPETVVSFEFVRPMIYSKDRSKILLELNNGKLVWFDLESKSFEALEIKGCEGPCNAEIVVSSLVLGCNGDPCRAQEKKIMQESDNRDCNFVKPLIFSVTPRLRESSFPEKTMANMPMDIVTDVFLRLPASMLVRCRVLSKPCFSLIDSPDFVASHLKRTLETEEHLMILLQSDRLLRTVYLDAPDKLSDVENPLPTGGFTEVFGSVNGLIGLTNSPVDLSIFNPSTRKIHRLPIEPIDFPQYSITRQYVFYGLGHDSVSDDYKVVRMVQCKHKDGDGGYPFEIKVFSLKSNKWKRIHLRFEVQNLLSHFYYNLTYRSGNGVLASNSFHWILPRSEGYIEFNTVIRFDLASDDLGVLSFPEELYHEDYMDIGVLDGSLCLMCYGDFSHVDVWILREYGGKWSKFITVPTSETVVSLEFVRPLIYSKDRSKILLEINNGKLFWFDLGSKSFEMLVIKGYDEDRPWNVEIVVSSLVLGCKGDPRRAREKKMMQKILRYGENLSLVYLFHSFKILGLQMVNCINLLKPSCVTLSGGMIFCPRDSNSKNSFAETTMANMPMDIVNDVFLRLPASTLVRCRLLSKPCFSLIDSPDFAASHLKRTLETEEHLMILLLSHRLLRTMYLDAQDKLSDVEHPLQIGGLTEVFGSVNGVIGLTNSPVDLAIFNPSTRKIHRLPIEPIDFSEQFITRENVFYGLGYDSVSDDYKVVRMIQSKYKGDGVEESFGYALEIKVFSLKSNQWKRVHLLFEVQILFIYFYYDLLHRRGNGVLASNSLHWILPRTGGHTAFNTIIRFDLASDDLGVLSFPQDLYLEDDMDIGVLDGCLCLMCYSESSHVGVWILREYEGEWSKFITVPKPETVVSFEFVRPMIYSKDRSKILLEINNGKLMWFDLESKGFETLGIKGCESPCNAEIMVSSLVLGCNGDPRRAQEKKMMQKGIQAEVLSNAEELQSPNLYQVFRSLNCVHGVRGERKLLEAALSNSNPILEKTMANMPMDIVNDVFLRLPATTLVRCRLLSKPCFSLIDSPDFIASHLKRVLETEEHLMIILRSPRLLRTVYLDAPDKISDVDHPLQAGGFTEVFGSVNGVIGLTNSPVDLAIFNPSTRKIHRLPIEPIDFSERFIARENVFYGLGYDSVSDDYKVVRMVQSTHKGHGVKESCRAFEVKVFSLKSNKWKRIHLLFDVQILFTKLYYRLLYRRGNGVLASNRLHWILPRSRGYIAWNTVIRFDLASDDLGILRYPLELLHEYDMGIGVLDGCLCLMCYSEFTHVDVWILRKYQRKWSKFISVPKPEIVVSFEFVRPMIYSKDRRKILLEINNGKLFWFDLESKSFETLEIKGCEGLPCNVEIVVSSLVLGCKGDPRRAQEKKMGNKRWLCESESWGRWFSVQGIQAEVMSKAGELQSPKLYKRKMRLLFCFCFFFMIIFNASAYDPLDPNGNITIKWDIMSWTADGYVATVTMNNFQIYRHIQSPGWTLGWAWAKKEVIWSMVGAQATEQGDCSKFKGNVPHCCKKTPTVVDLLPGVPYNQQISNCCKGGVVGAWGQDPSSAVSQFQVSVGLAGTTNKTVKLPKNFTLLGPGPGYTCGPAKIVPSTVFLTTDKRRKTQALMTWNVTCTYSQFLARKHPSCCVSFSSFYNDTITPCPSCACGCENKRSCVKADSKILTKKGLNTPRKDNAPLLQCTHHMCPIRVHWHVKTNYKDYWRVKIAITNFNYRMNHTLWTLAVQHPNLNNVTQVFSFDYKSVAPYGSINDTGMFFGTKFYNDLLMEAGPSGNVQSEVLLQKDQKTFTFKQGWAFPRKVYFNGDECMLPPPDSYPFLPNSARGSLASLWTLSLTILVLVLISIW</sequence>
<dbReference type="InterPro" id="IPR036047">
    <property type="entry name" value="F-box-like_dom_sf"/>
</dbReference>
<dbReference type="Proteomes" id="UP000824890">
    <property type="component" value="Unassembled WGS sequence"/>
</dbReference>
<dbReference type="Pfam" id="PF00646">
    <property type="entry name" value="F-box"/>
    <property type="match status" value="4"/>
</dbReference>
<dbReference type="InterPro" id="IPR056900">
    <property type="entry name" value="COB_C"/>
</dbReference>
<dbReference type="PROSITE" id="PS50181">
    <property type="entry name" value="FBOX"/>
    <property type="match status" value="2"/>
</dbReference>
<dbReference type="SMART" id="SM00256">
    <property type="entry name" value="FBOX"/>
    <property type="match status" value="4"/>
</dbReference>
<keyword evidence="5" id="KW-0325">Glycoprotein</keyword>
<dbReference type="SUPFAM" id="SSF81383">
    <property type="entry name" value="F-box domain"/>
    <property type="match status" value="4"/>
</dbReference>
<evidence type="ECO:0000256" key="4">
    <source>
        <dbReference type="ARBA" id="ARBA00022729"/>
    </source>
</evidence>
<dbReference type="PANTHER" id="PTHR31673">
    <property type="entry name" value="PROTEIN COBRA"/>
    <property type="match status" value="1"/>
</dbReference>
<evidence type="ECO:0000256" key="2">
    <source>
        <dbReference type="ARBA" id="ARBA00005507"/>
    </source>
</evidence>
<evidence type="ECO:0000256" key="1">
    <source>
        <dbReference type="ARBA" id="ARBA00004609"/>
    </source>
</evidence>
<accession>A0ABQ8DQE0</accession>
<feature type="region of interest" description="Disordered" evidence="7">
    <location>
        <begin position="867"/>
        <end position="887"/>
    </location>
</feature>
<evidence type="ECO:0000313" key="12">
    <source>
        <dbReference type="Proteomes" id="UP000824890"/>
    </source>
</evidence>
<feature type="domain" description="F-box" evidence="9">
    <location>
        <begin position="2344"/>
        <end position="2394"/>
    </location>
</feature>
<dbReference type="InterPro" id="IPR040750">
    <property type="entry name" value="eIF3m_C_helix"/>
</dbReference>
<keyword evidence="8" id="KW-0472">Membrane</keyword>
<organism evidence="11 12">
    <name type="scientific">Brassica napus</name>
    <name type="common">Rape</name>
    <dbReference type="NCBI Taxonomy" id="3708"/>
    <lineage>
        <taxon>Eukaryota</taxon>
        <taxon>Viridiplantae</taxon>
        <taxon>Streptophyta</taxon>
        <taxon>Embryophyta</taxon>
        <taxon>Tracheophyta</taxon>
        <taxon>Spermatophyta</taxon>
        <taxon>Magnoliopsida</taxon>
        <taxon>eudicotyledons</taxon>
        <taxon>Gunneridae</taxon>
        <taxon>Pentapetalae</taxon>
        <taxon>rosids</taxon>
        <taxon>malvids</taxon>
        <taxon>Brassicales</taxon>
        <taxon>Brassicaceae</taxon>
        <taxon>Brassiceae</taxon>
        <taxon>Brassica</taxon>
    </lineage>
</organism>
<feature type="domain" description="PCI" evidence="10">
    <location>
        <begin position="220"/>
        <end position="389"/>
    </location>
</feature>
<keyword evidence="3" id="KW-0336">GPI-anchor</keyword>
<dbReference type="NCBIfam" id="TIGR01640">
    <property type="entry name" value="F_box_assoc_1"/>
    <property type="match status" value="5"/>
</dbReference>
<feature type="domain" description="F-box" evidence="9">
    <location>
        <begin position="1910"/>
        <end position="1957"/>
    </location>
</feature>
<comment type="similarity">
    <text evidence="2">Belongs to the COBRA family.</text>
</comment>
<keyword evidence="4" id="KW-0732">Signal</keyword>
<evidence type="ECO:0000256" key="6">
    <source>
        <dbReference type="ARBA" id="ARBA00023288"/>
    </source>
</evidence>
<evidence type="ECO:0000259" key="10">
    <source>
        <dbReference type="PROSITE" id="PS50250"/>
    </source>
</evidence>
<dbReference type="EMBL" id="JAGKQM010000003">
    <property type="protein sequence ID" value="KAH0931569.1"/>
    <property type="molecule type" value="Genomic_DNA"/>
</dbReference>
<evidence type="ECO:0000313" key="11">
    <source>
        <dbReference type="EMBL" id="KAH0931569.1"/>
    </source>
</evidence>
<dbReference type="PROSITE" id="PS50250">
    <property type="entry name" value="PCI"/>
    <property type="match status" value="1"/>
</dbReference>
<feature type="compositionally biased region" description="Polar residues" evidence="7">
    <location>
        <begin position="875"/>
        <end position="887"/>
    </location>
</feature>
<gene>
    <name evidence="11" type="ORF">HID58_008686</name>
</gene>
<name>A0ABQ8DQE0_BRANA</name>
<comment type="caution">
    <text evidence="11">The sequence shown here is derived from an EMBL/GenBank/DDBJ whole genome shotgun (WGS) entry which is preliminary data.</text>
</comment>
<keyword evidence="12" id="KW-1185">Reference proteome</keyword>
<proteinExistence type="inferred from homology"/>
<evidence type="ECO:0000259" key="9">
    <source>
        <dbReference type="PROSITE" id="PS50181"/>
    </source>
</evidence>
<dbReference type="InterPro" id="IPR000717">
    <property type="entry name" value="PCI_dom"/>
</dbReference>
<dbReference type="InterPro" id="IPR017451">
    <property type="entry name" value="F-box-assoc_interact_dom"/>
</dbReference>
<dbReference type="Pfam" id="PF08268">
    <property type="entry name" value="FBA_3"/>
    <property type="match status" value="5"/>
</dbReference>
<evidence type="ECO:0008006" key="13">
    <source>
        <dbReference type="Google" id="ProtNLM"/>
    </source>
</evidence>
<dbReference type="Pfam" id="PF18005">
    <property type="entry name" value="eIF3m_C_helix"/>
    <property type="match status" value="1"/>
</dbReference>
<protein>
    <recommendedName>
        <fullName evidence="13">Eukaryotic translation initiation factor 3 subunit M</fullName>
    </recommendedName>
</protein>
<keyword evidence="8" id="KW-0812">Transmembrane</keyword>
<evidence type="ECO:0000256" key="7">
    <source>
        <dbReference type="SAM" id="MobiDB-lite"/>
    </source>
</evidence>
<keyword evidence="6" id="KW-0449">Lipoprotein</keyword>
<feature type="transmembrane region" description="Helical" evidence="8">
    <location>
        <begin position="3180"/>
        <end position="3198"/>
    </location>
</feature>
<dbReference type="PANTHER" id="PTHR31673:SF23">
    <property type="entry name" value="COBRA-LIKE PROTEIN 4"/>
    <property type="match status" value="1"/>
</dbReference>
<evidence type="ECO:0000256" key="3">
    <source>
        <dbReference type="ARBA" id="ARBA00022622"/>
    </source>
</evidence>
<dbReference type="Pfam" id="PF01399">
    <property type="entry name" value="PCI"/>
    <property type="match status" value="1"/>
</dbReference>
<dbReference type="InterPro" id="IPR027528">
    <property type="entry name" value="eIF3m"/>
</dbReference>
<dbReference type="Gene3D" id="1.20.1280.50">
    <property type="match status" value="1"/>
</dbReference>
<feature type="non-terminal residue" evidence="11">
    <location>
        <position position="1"/>
    </location>
</feature>
<dbReference type="Pfam" id="PF04833">
    <property type="entry name" value="COBRA"/>
    <property type="match status" value="1"/>
</dbReference>
<evidence type="ECO:0000256" key="8">
    <source>
        <dbReference type="SAM" id="Phobius"/>
    </source>
</evidence>
<reference evidence="11 12" key="1">
    <citation type="submission" date="2021-05" db="EMBL/GenBank/DDBJ databases">
        <title>Genome Assembly of Synthetic Allotetraploid Brassica napus Reveals Homoeologous Exchanges between Subgenomes.</title>
        <authorList>
            <person name="Davis J.T."/>
        </authorList>
    </citation>
    <scope>NUCLEOTIDE SEQUENCE [LARGE SCALE GENOMIC DNA]</scope>
    <source>
        <strain evidence="12">cv. Da-Ae</strain>
        <tissue evidence="11">Seedling</tissue>
    </source>
</reference>
<dbReference type="InterPro" id="IPR006918">
    <property type="entry name" value="COBRA_pln"/>
</dbReference>
<dbReference type="InterPro" id="IPR001810">
    <property type="entry name" value="F-box_dom"/>
</dbReference>